<reference evidence="1 2" key="1">
    <citation type="submission" date="2024-04" db="EMBL/GenBank/DDBJ databases">
        <title>Human intestinal bacterial collection.</title>
        <authorList>
            <person name="Pauvert C."/>
            <person name="Hitch T.C.A."/>
            <person name="Clavel T."/>
        </authorList>
    </citation>
    <scope>NUCLEOTIDE SEQUENCE [LARGE SCALE GENOMIC DNA]</scope>
    <source>
        <strain evidence="1 2">CLA-AA-H174</strain>
    </source>
</reference>
<proteinExistence type="predicted"/>
<keyword evidence="2" id="KW-1185">Reference proteome</keyword>
<accession>A0ABV1FWK0</accession>
<gene>
    <name evidence="1" type="ORF">AAAT87_03965</name>
</gene>
<dbReference type="RefSeq" id="WP_349225705.1">
    <property type="nucleotide sequence ID" value="NZ_JBBNFG020000014.1"/>
</dbReference>
<dbReference type="Proteomes" id="UP001465717">
    <property type="component" value="Unassembled WGS sequence"/>
</dbReference>
<protein>
    <submittedName>
        <fullName evidence="1">Uncharacterized protein</fullName>
    </submittedName>
</protein>
<evidence type="ECO:0000313" key="2">
    <source>
        <dbReference type="Proteomes" id="UP001465717"/>
    </source>
</evidence>
<evidence type="ECO:0000313" key="1">
    <source>
        <dbReference type="EMBL" id="MEQ2507438.1"/>
    </source>
</evidence>
<comment type="caution">
    <text evidence="1">The sequence shown here is derived from an EMBL/GenBank/DDBJ whole genome shotgun (WGS) entry which is preliminary data.</text>
</comment>
<sequence>MKTTKIYQTLEDRQNYEEVEQHGPYFCSVTYPNGILKKGSKQPWLGSGYYFWDTRICDAHWWGNNVYNRNGYIICHTTYDQHSPLLYDLVGNVDQFDEFIKCADLIKEKRNLSRVSFPVVLKYLKKTGNFNFSAIRVWPHPDYLNKTSVLFPDNKLFLGKAEKIQICFFDKQLLINPYKIVYRKNSAAEQTI</sequence>
<dbReference type="EMBL" id="JBBNGE010000009">
    <property type="protein sequence ID" value="MEQ2507438.1"/>
    <property type="molecule type" value="Genomic_DNA"/>
</dbReference>
<organism evidence="1 2">
    <name type="scientific">Segatella sinensis</name>
    <dbReference type="NCBI Taxonomy" id="3085167"/>
    <lineage>
        <taxon>Bacteria</taxon>
        <taxon>Pseudomonadati</taxon>
        <taxon>Bacteroidota</taxon>
        <taxon>Bacteroidia</taxon>
        <taxon>Bacteroidales</taxon>
        <taxon>Prevotellaceae</taxon>
        <taxon>Segatella</taxon>
    </lineage>
</organism>
<name>A0ABV1FWK0_9BACT</name>